<evidence type="ECO:0000313" key="2">
    <source>
        <dbReference type="Proteomes" id="UP000702425"/>
    </source>
</evidence>
<evidence type="ECO:0000313" key="1">
    <source>
        <dbReference type="EMBL" id="NQE36578.1"/>
    </source>
</evidence>
<accession>A0ABX2D280</accession>
<keyword evidence="2" id="KW-1185">Reference proteome</keyword>
<name>A0ABX2D280_9CYAN</name>
<comment type="caution">
    <text evidence="1">The sequence shown here is derived from an EMBL/GenBank/DDBJ whole genome shotgun (WGS) entry which is preliminary data.</text>
</comment>
<proteinExistence type="predicted"/>
<reference evidence="1 2" key="1">
    <citation type="journal article" date="2020" name="Sci. Rep.">
        <title>A novel cyanobacterial geosmin producer, revising GeoA distribution and dispersion patterns in Bacteria.</title>
        <authorList>
            <person name="Churro C."/>
            <person name="Semedo-Aguiar A.P."/>
            <person name="Silva A.D."/>
            <person name="Pereira-Leal J.B."/>
            <person name="Leite R.B."/>
        </authorList>
    </citation>
    <scope>NUCLEOTIDE SEQUENCE [LARGE SCALE GENOMIC DNA]</scope>
    <source>
        <strain evidence="1 2">IPMA8</strain>
    </source>
</reference>
<organism evidence="1 2">
    <name type="scientific">Microcoleus asticus IPMA8</name>
    <dbReference type="NCBI Taxonomy" id="2563858"/>
    <lineage>
        <taxon>Bacteria</taxon>
        <taxon>Bacillati</taxon>
        <taxon>Cyanobacteriota</taxon>
        <taxon>Cyanophyceae</taxon>
        <taxon>Oscillatoriophycideae</taxon>
        <taxon>Oscillatoriales</taxon>
        <taxon>Microcoleaceae</taxon>
        <taxon>Microcoleus</taxon>
        <taxon>Microcoleus asticus</taxon>
    </lineage>
</organism>
<gene>
    <name evidence="1" type="ORF">E5S67_04343</name>
</gene>
<sequence>MKSWFVSDPCNDYDVASIGVSKFKDPNHKPLVIRSIGVSFHKDPKYIK</sequence>
<protein>
    <submittedName>
        <fullName evidence="1">Uncharacterized protein</fullName>
    </submittedName>
</protein>
<dbReference type="Proteomes" id="UP000702425">
    <property type="component" value="Unassembled WGS sequence"/>
</dbReference>
<dbReference type="EMBL" id="SRRZ01000090">
    <property type="protein sequence ID" value="NQE36578.1"/>
    <property type="molecule type" value="Genomic_DNA"/>
</dbReference>